<dbReference type="InterPro" id="IPR051685">
    <property type="entry name" value="Ycf3/AcsC/BcsC/TPR_MFPF"/>
</dbReference>
<dbReference type="Gene3D" id="1.25.40.10">
    <property type="entry name" value="Tetratricopeptide repeat domain"/>
    <property type="match status" value="3"/>
</dbReference>
<comment type="caution">
    <text evidence="3">The sequence shown here is derived from an EMBL/GenBank/DDBJ whole genome shotgun (WGS) entry which is preliminary data.</text>
</comment>
<dbReference type="SMART" id="SM00028">
    <property type="entry name" value="TPR"/>
    <property type="match status" value="7"/>
</dbReference>
<evidence type="ECO:0000313" key="4">
    <source>
        <dbReference type="Proteomes" id="UP001595755"/>
    </source>
</evidence>
<keyword evidence="1" id="KW-0677">Repeat</keyword>
<dbReference type="InterPro" id="IPR011990">
    <property type="entry name" value="TPR-like_helical_dom_sf"/>
</dbReference>
<dbReference type="Pfam" id="PF13174">
    <property type="entry name" value="TPR_6"/>
    <property type="match status" value="1"/>
</dbReference>
<dbReference type="SUPFAM" id="SSF52467">
    <property type="entry name" value="DHS-like NAD/FAD-binding domain"/>
    <property type="match status" value="1"/>
</dbReference>
<dbReference type="RefSeq" id="WP_204604758.1">
    <property type="nucleotide sequence ID" value="NZ_JBHSED010000039.1"/>
</dbReference>
<keyword evidence="4" id="KW-1185">Reference proteome</keyword>
<dbReference type="InterPro" id="IPR029035">
    <property type="entry name" value="DHS-like_NAD/FAD-binding_dom"/>
</dbReference>
<evidence type="ECO:0000313" key="3">
    <source>
        <dbReference type="EMBL" id="MFC4305459.1"/>
    </source>
</evidence>
<dbReference type="Proteomes" id="UP001595755">
    <property type="component" value="Unassembled WGS sequence"/>
</dbReference>
<dbReference type="PANTHER" id="PTHR44943">
    <property type="entry name" value="CELLULOSE SYNTHASE OPERON PROTEIN C"/>
    <property type="match status" value="1"/>
</dbReference>
<dbReference type="PANTHER" id="PTHR44943:SF8">
    <property type="entry name" value="TPR REPEAT-CONTAINING PROTEIN MJ0263"/>
    <property type="match status" value="1"/>
</dbReference>
<evidence type="ECO:0000256" key="2">
    <source>
        <dbReference type="ARBA" id="ARBA00022803"/>
    </source>
</evidence>
<dbReference type="SUPFAM" id="SSF48452">
    <property type="entry name" value="TPR-like"/>
    <property type="match status" value="2"/>
</dbReference>
<sequence length="1010" mass="116924">MNYEQNKISRARTVYLEQALNQIQQVCDDYKARNLLSPFFFLVGAGISYPSAPLAKEIVDHCKAQARELGRSESISNGNNLPQEQYSKWFELAYPSRYQRQNYLKQLLHNKPISAANIKLAHLLAQKVVSNLVLTLNFDDFLSRALNIFSIDHIVADHPHTVEKINNENNDIKIVHIHGTYWFYDCCNLNGEIVQRAERSLSSNQTMSFFVDSILYRHSPLVIGYSGWENDVFMESLKRRLQSPLPCNLYWFCYETSNINDLPDWLVNHQDVIFVIPQEDQIQTVSKEDNLFELNKNDHTISIDTKSKSKVDELTCYLDAQTVFEKFIEKFNIESPEIIRDPINFFLNLLDLSGKGTNEEEENNYFKHAILRLKNASNSKEYNVNSKIAELQELLRKSKYSTALNYAFEIYNNEDIADSEKIDLMDMVLVAMEKLKKNEKGYEIIRWTTRILLDKTMGEEKIKSLNSYFAKAALNFGKSLIAQKMYQESIEKLDEVIECCNNCNESNFTKLFVDAFYLKAICYKELNNKNESIKILDETIQKYYHDQNKDISEKVLESMHLKGVILRENDQPVEAIKLFEQIKERYDVSKIDYFREYAAAALHSKGITYAAHLKLFEQANEAFAEIIRGYNEQKGLYGSAHLNYAQSLREAGNNEEAINLLNTFLNENQNNHDSEIQKFVIRAHLKKASIYESQKQYLDALNEYNYLTEKNDEEVIGRVTYINVVYRKGRNLFAIQRYDEALASFNSIIQEHETTSNSKILEIVASAMHLKGHVLVETIQFEEAIDMFKHIQNKFKHNPADFTNKVIIKSLIGEALAHQKNLNHSDAVKVLLGINLEEADKHELKLKIIEDLHGLAFNMYNNMNYESSASLFFYIFNQGFEAAGINVSYLIRKYLKNNNGYPDHEVLLRPALEKKDPFALVNNAMLYIRTNSWDSAYQCISLISEFEKVVQWWYDLAKKDDSEGELVLGMILKYKPDADPDGLTEHQRLALAMKGGIEIPQSILQTTSRM</sequence>
<protein>
    <submittedName>
        <fullName evidence="3">Tetratricopeptide repeat protein</fullName>
    </submittedName>
</protein>
<dbReference type="InterPro" id="IPR019734">
    <property type="entry name" value="TPR_rpt"/>
</dbReference>
<keyword evidence="2" id="KW-0802">TPR repeat</keyword>
<evidence type="ECO:0000256" key="1">
    <source>
        <dbReference type="ARBA" id="ARBA00022737"/>
    </source>
</evidence>
<dbReference type="Pfam" id="PF13289">
    <property type="entry name" value="SIR2_2"/>
    <property type="match status" value="1"/>
</dbReference>
<proteinExistence type="predicted"/>
<organism evidence="3 4">
    <name type="scientific">Cohnella boryungensis</name>
    <dbReference type="NCBI Taxonomy" id="768479"/>
    <lineage>
        <taxon>Bacteria</taxon>
        <taxon>Bacillati</taxon>
        <taxon>Bacillota</taxon>
        <taxon>Bacilli</taxon>
        <taxon>Bacillales</taxon>
        <taxon>Paenibacillaceae</taxon>
        <taxon>Cohnella</taxon>
    </lineage>
</organism>
<reference evidence="4" key="1">
    <citation type="journal article" date="2019" name="Int. J. Syst. Evol. Microbiol.">
        <title>The Global Catalogue of Microorganisms (GCM) 10K type strain sequencing project: providing services to taxonomists for standard genome sequencing and annotation.</title>
        <authorList>
            <consortium name="The Broad Institute Genomics Platform"/>
            <consortium name="The Broad Institute Genome Sequencing Center for Infectious Disease"/>
            <person name="Wu L."/>
            <person name="Ma J."/>
        </authorList>
    </citation>
    <scope>NUCLEOTIDE SEQUENCE [LARGE SCALE GENOMIC DNA]</scope>
    <source>
        <strain evidence="4">CGMCC 4.1641</strain>
    </source>
</reference>
<accession>A0ABV8SGE3</accession>
<dbReference type="SUPFAM" id="SSF81901">
    <property type="entry name" value="HCP-like"/>
    <property type="match status" value="1"/>
</dbReference>
<dbReference type="EMBL" id="JBHSED010000039">
    <property type="protein sequence ID" value="MFC4305459.1"/>
    <property type="molecule type" value="Genomic_DNA"/>
</dbReference>
<name>A0ABV8SGE3_9BACL</name>
<gene>
    <name evidence="3" type="ORF">ACFO1S_18675</name>
</gene>